<dbReference type="CDD" id="cd16936">
    <property type="entry name" value="HATPase_RsbW-like"/>
    <property type="match status" value="1"/>
</dbReference>
<dbReference type="PANTHER" id="PTHR35526">
    <property type="entry name" value="ANTI-SIGMA-F FACTOR RSBW-RELATED"/>
    <property type="match status" value="1"/>
</dbReference>
<dbReference type="SUPFAM" id="SSF55874">
    <property type="entry name" value="ATPase domain of HSP90 chaperone/DNA topoisomerase II/histidine kinase"/>
    <property type="match status" value="1"/>
</dbReference>
<organism evidence="4 5">
    <name type="scientific">Actinomadura meridiana</name>
    <dbReference type="NCBI Taxonomy" id="559626"/>
    <lineage>
        <taxon>Bacteria</taxon>
        <taxon>Bacillati</taxon>
        <taxon>Actinomycetota</taxon>
        <taxon>Actinomycetes</taxon>
        <taxon>Streptosporangiales</taxon>
        <taxon>Thermomonosporaceae</taxon>
        <taxon>Actinomadura</taxon>
    </lineage>
</organism>
<dbReference type="Proteomes" id="UP001501710">
    <property type="component" value="Unassembled WGS sequence"/>
</dbReference>
<dbReference type="Pfam" id="PF13581">
    <property type="entry name" value="HATPase_c_2"/>
    <property type="match status" value="1"/>
</dbReference>
<evidence type="ECO:0000259" key="2">
    <source>
        <dbReference type="Pfam" id="PF13581"/>
    </source>
</evidence>
<name>A0ABP8C0G5_9ACTN</name>
<evidence type="ECO:0000256" key="1">
    <source>
        <dbReference type="ARBA" id="ARBA00022527"/>
    </source>
</evidence>
<keyword evidence="1" id="KW-0723">Serine/threonine-protein kinase</keyword>
<dbReference type="NCBIfam" id="NF041045">
    <property type="entry name" value="RsbA_anti_sig"/>
    <property type="match status" value="1"/>
</dbReference>
<gene>
    <name evidence="4" type="ORF">GCM10022254_28600</name>
</gene>
<feature type="domain" description="MEDS" evidence="3">
    <location>
        <begin position="26"/>
        <end position="170"/>
    </location>
</feature>
<dbReference type="EMBL" id="BAABAS010000006">
    <property type="protein sequence ID" value="GAA4231441.1"/>
    <property type="molecule type" value="Genomic_DNA"/>
</dbReference>
<dbReference type="Pfam" id="PF14417">
    <property type="entry name" value="MEDS"/>
    <property type="match status" value="1"/>
</dbReference>
<evidence type="ECO:0000313" key="5">
    <source>
        <dbReference type="Proteomes" id="UP001501710"/>
    </source>
</evidence>
<proteinExistence type="predicted"/>
<protein>
    <submittedName>
        <fullName evidence="4">Sensor histidine kinase</fullName>
    </submittedName>
</protein>
<dbReference type="InterPro" id="IPR036890">
    <property type="entry name" value="HATPase_C_sf"/>
</dbReference>
<evidence type="ECO:0000313" key="4">
    <source>
        <dbReference type="EMBL" id="GAA4231441.1"/>
    </source>
</evidence>
<keyword evidence="5" id="KW-1185">Reference proteome</keyword>
<dbReference type="InterPro" id="IPR003594">
    <property type="entry name" value="HATPase_dom"/>
</dbReference>
<dbReference type="Gene3D" id="3.30.565.10">
    <property type="entry name" value="Histidine kinase-like ATPase, C-terminal domain"/>
    <property type="match status" value="1"/>
</dbReference>
<keyword evidence="4" id="KW-0808">Transferase</keyword>
<sequence length="346" mass="37103">MGPSASTVGDMMITSPAGTAASGSFTHRVLPYDGLRQFLDGALPFLLDGVDAGERVLAVCEAEREALLRDALGPAAAHVEFADAAAWYAHPSRTLADCLSDADDAACRGRRLRLLGDPVWASRSPLEVADWQRAEAVVNVAFRNTGAAIMCPYAAALPAGVVAAARRTHPETVRGARSVPNPGFVDPWAFCERCDREPLADPPRDADTFTIDQPDLYWLRAYVGDYARRTPLPAEDVKRLLVAVTEIVTNALRHGEPPIVLRMWTDDLDGEPAFVCEVTDAGRWAPGTGYGLIPPRPAGAASDGRFGLWAVRLLCTTVQIRRGDTGSVVRLRLALPRPPTSDANGG</sequence>
<keyword evidence="4" id="KW-0418">Kinase</keyword>
<dbReference type="InterPro" id="IPR047718">
    <property type="entry name" value="RsbA-like_anti_sig"/>
</dbReference>
<evidence type="ECO:0000259" key="3">
    <source>
        <dbReference type="Pfam" id="PF14417"/>
    </source>
</evidence>
<dbReference type="InterPro" id="IPR025847">
    <property type="entry name" value="MEDS_domain"/>
</dbReference>
<accession>A0ABP8C0G5</accession>
<dbReference type="GO" id="GO:0016301">
    <property type="term" value="F:kinase activity"/>
    <property type="evidence" value="ECO:0007669"/>
    <property type="project" value="UniProtKB-KW"/>
</dbReference>
<dbReference type="InterPro" id="IPR050267">
    <property type="entry name" value="Anti-sigma-factor_SerPK"/>
</dbReference>
<comment type="caution">
    <text evidence="4">The sequence shown here is derived from an EMBL/GenBank/DDBJ whole genome shotgun (WGS) entry which is preliminary data.</text>
</comment>
<feature type="domain" description="Histidine kinase/HSP90-like ATPase" evidence="2">
    <location>
        <begin position="219"/>
        <end position="332"/>
    </location>
</feature>
<dbReference type="PANTHER" id="PTHR35526:SF3">
    <property type="entry name" value="ANTI-SIGMA-F FACTOR RSBW"/>
    <property type="match status" value="1"/>
</dbReference>
<reference evidence="5" key="1">
    <citation type="journal article" date="2019" name="Int. J. Syst. Evol. Microbiol.">
        <title>The Global Catalogue of Microorganisms (GCM) 10K type strain sequencing project: providing services to taxonomists for standard genome sequencing and annotation.</title>
        <authorList>
            <consortium name="The Broad Institute Genomics Platform"/>
            <consortium name="The Broad Institute Genome Sequencing Center for Infectious Disease"/>
            <person name="Wu L."/>
            <person name="Ma J."/>
        </authorList>
    </citation>
    <scope>NUCLEOTIDE SEQUENCE [LARGE SCALE GENOMIC DNA]</scope>
    <source>
        <strain evidence="5">JCM 17440</strain>
    </source>
</reference>